<feature type="domain" description="GH10" evidence="5">
    <location>
        <begin position="1"/>
        <end position="73"/>
    </location>
</feature>
<dbReference type="InterPro" id="IPR017853">
    <property type="entry name" value="GH"/>
</dbReference>
<keyword evidence="7" id="KW-1185">Reference proteome</keyword>
<evidence type="ECO:0000256" key="4">
    <source>
        <dbReference type="ARBA" id="ARBA00023326"/>
    </source>
</evidence>
<feature type="non-terminal residue" evidence="6">
    <location>
        <position position="1"/>
    </location>
</feature>
<reference evidence="8" key="2">
    <citation type="submission" date="2020-04" db="EMBL/GenBank/DDBJ databases">
        <authorList>
            <consortium name="NCBI Genome Project"/>
        </authorList>
    </citation>
    <scope>NUCLEOTIDE SEQUENCE</scope>
    <source>
        <strain evidence="8">CBS 304.34</strain>
    </source>
</reference>
<evidence type="ECO:0000313" key="6">
    <source>
        <dbReference type="EMBL" id="KAF2817136.1"/>
    </source>
</evidence>
<gene>
    <name evidence="6 8" type="ORF">BDZ99DRAFT_373566</name>
</gene>
<dbReference type="GO" id="GO:0000272">
    <property type="term" value="P:polysaccharide catabolic process"/>
    <property type="evidence" value="ECO:0007669"/>
    <property type="project" value="UniProtKB-KW"/>
</dbReference>
<comment type="similarity">
    <text evidence="1">Belongs to the glycosyl hydrolase 10 (cellulase F) family.</text>
</comment>
<dbReference type="AlphaFoldDB" id="A0A6A6Z7U4"/>
<keyword evidence="3" id="KW-0119">Carbohydrate metabolism</keyword>
<evidence type="ECO:0000256" key="2">
    <source>
        <dbReference type="ARBA" id="ARBA00022801"/>
    </source>
</evidence>
<accession>A0A6A6Z7U4</accession>
<sequence>YLVQWAQDNSKIVRGHILVWRSQLPSWVTSVSDKATLTTIIQKHVITEMTRYKGKIYVTSSAHEFLRSFSQFI</sequence>
<evidence type="ECO:0000313" key="8">
    <source>
        <dbReference type="RefSeq" id="XP_033584100.1"/>
    </source>
</evidence>
<evidence type="ECO:0000313" key="7">
    <source>
        <dbReference type="Proteomes" id="UP000504636"/>
    </source>
</evidence>
<keyword evidence="2" id="KW-0378">Hydrolase</keyword>
<dbReference type="Pfam" id="PF00331">
    <property type="entry name" value="Glyco_hydro_10"/>
    <property type="match status" value="1"/>
</dbReference>
<reference evidence="6 8" key="1">
    <citation type="journal article" date="2020" name="Stud. Mycol.">
        <title>101 Dothideomycetes genomes: a test case for predicting lifestyles and emergence of pathogens.</title>
        <authorList>
            <person name="Haridas S."/>
            <person name="Albert R."/>
            <person name="Binder M."/>
            <person name="Bloem J."/>
            <person name="Labutti K."/>
            <person name="Salamov A."/>
            <person name="Andreopoulos B."/>
            <person name="Baker S."/>
            <person name="Barry K."/>
            <person name="Bills G."/>
            <person name="Bluhm B."/>
            <person name="Cannon C."/>
            <person name="Castanera R."/>
            <person name="Culley D."/>
            <person name="Daum C."/>
            <person name="Ezra D."/>
            <person name="Gonzalez J."/>
            <person name="Henrissat B."/>
            <person name="Kuo A."/>
            <person name="Liang C."/>
            <person name="Lipzen A."/>
            <person name="Lutzoni F."/>
            <person name="Magnuson J."/>
            <person name="Mondo S."/>
            <person name="Nolan M."/>
            <person name="Ohm R."/>
            <person name="Pangilinan J."/>
            <person name="Park H.-J."/>
            <person name="Ramirez L."/>
            <person name="Alfaro M."/>
            <person name="Sun H."/>
            <person name="Tritt A."/>
            <person name="Yoshinaga Y."/>
            <person name="Zwiers L.-H."/>
            <person name="Turgeon B."/>
            <person name="Goodwin S."/>
            <person name="Spatafora J."/>
            <person name="Crous P."/>
            <person name="Grigoriev I."/>
        </authorList>
    </citation>
    <scope>NUCLEOTIDE SEQUENCE</scope>
    <source>
        <strain evidence="6 8">CBS 304.34</strain>
    </source>
</reference>
<organism evidence="6">
    <name type="scientific">Mytilinidion resinicola</name>
    <dbReference type="NCBI Taxonomy" id="574789"/>
    <lineage>
        <taxon>Eukaryota</taxon>
        <taxon>Fungi</taxon>
        <taxon>Dikarya</taxon>
        <taxon>Ascomycota</taxon>
        <taxon>Pezizomycotina</taxon>
        <taxon>Dothideomycetes</taxon>
        <taxon>Pleosporomycetidae</taxon>
        <taxon>Mytilinidiales</taxon>
        <taxon>Mytilinidiaceae</taxon>
        <taxon>Mytilinidion</taxon>
    </lineage>
</organism>
<dbReference type="Proteomes" id="UP000504636">
    <property type="component" value="Unplaced"/>
</dbReference>
<dbReference type="PROSITE" id="PS51760">
    <property type="entry name" value="GH10_2"/>
    <property type="match status" value="1"/>
</dbReference>
<evidence type="ECO:0000259" key="5">
    <source>
        <dbReference type="PROSITE" id="PS51760"/>
    </source>
</evidence>
<keyword evidence="4" id="KW-0624">Polysaccharide degradation</keyword>
<dbReference type="GO" id="GO:0031176">
    <property type="term" value="F:endo-1,4-beta-xylanase activity"/>
    <property type="evidence" value="ECO:0007669"/>
    <property type="project" value="UniProtKB-ARBA"/>
</dbReference>
<evidence type="ECO:0000256" key="3">
    <source>
        <dbReference type="ARBA" id="ARBA00023277"/>
    </source>
</evidence>
<proteinExistence type="inferred from homology"/>
<dbReference type="GeneID" id="54455770"/>
<dbReference type="InterPro" id="IPR001000">
    <property type="entry name" value="GH10_dom"/>
</dbReference>
<reference evidence="8" key="3">
    <citation type="submission" date="2025-04" db="UniProtKB">
        <authorList>
            <consortium name="RefSeq"/>
        </authorList>
    </citation>
    <scope>IDENTIFICATION</scope>
    <source>
        <strain evidence="8">CBS 304.34</strain>
    </source>
</reference>
<evidence type="ECO:0000256" key="1">
    <source>
        <dbReference type="ARBA" id="ARBA00007495"/>
    </source>
</evidence>
<protein>
    <recommendedName>
        <fullName evidence="5">GH10 domain-containing protein</fullName>
    </recommendedName>
</protein>
<name>A0A6A6Z7U4_9PEZI</name>
<dbReference type="Gene3D" id="3.20.20.80">
    <property type="entry name" value="Glycosidases"/>
    <property type="match status" value="1"/>
</dbReference>
<dbReference type="RefSeq" id="XP_033584100.1">
    <property type="nucleotide sequence ID" value="XM_033714877.1"/>
</dbReference>
<dbReference type="SUPFAM" id="SSF51445">
    <property type="entry name" value="(Trans)glycosidases"/>
    <property type="match status" value="1"/>
</dbReference>
<dbReference type="EMBL" id="MU003692">
    <property type="protein sequence ID" value="KAF2817136.1"/>
    <property type="molecule type" value="Genomic_DNA"/>
</dbReference>
<dbReference type="OrthoDB" id="3055998at2759"/>